<reference evidence="1" key="1">
    <citation type="submission" date="2018-05" db="EMBL/GenBank/DDBJ databases">
        <authorList>
            <person name="Lanie J.A."/>
            <person name="Ng W.-L."/>
            <person name="Kazmierczak K.M."/>
            <person name="Andrzejewski T.M."/>
            <person name="Davidsen T.M."/>
            <person name="Wayne K.J."/>
            <person name="Tettelin H."/>
            <person name="Glass J.I."/>
            <person name="Rusch D."/>
            <person name="Podicherti R."/>
            <person name="Tsui H.-C.T."/>
            <person name="Winkler M.E."/>
        </authorList>
    </citation>
    <scope>NUCLEOTIDE SEQUENCE</scope>
</reference>
<gene>
    <name evidence="1" type="ORF">METZ01_LOCUS277364</name>
</gene>
<dbReference type="AlphaFoldDB" id="A0A382KJ75"/>
<organism evidence="1">
    <name type="scientific">marine metagenome</name>
    <dbReference type="NCBI Taxonomy" id="408172"/>
    <lineage>
        <taxon>unclassified sequences</taxon>
        <taxon>metagenomes</taxon>
        <taxon>ecological metagenomes</taxon>
    </lineage>
</organism>
<proteinExistence type="predicted"/>
<dbReference type="EMBL" id="UINC01081027">
    <property type="protein sequence ID" value="SVC24510.1"/>
    <property type="molecule type" value="Genomic_DNA"/>
</dbReference>
<feature type="non-terminal residue" evidence="1">
    <location>
        <position position="333"/>
    </location>
</feature>
<protein>
    <submittedName>
        <fullName evidence="1">Uncharacterized protein</fullName>
    </submittedName>
</protein>
<accession>A0A382KJ75</accession>
<sequence>MVKKNTFSFCLNRDTILVFWSMMFLVSASAQKVDSMAQKDSSSGVPFTYIPVSDFVVNPFPLLTAHLIQPLDTLLSPRGILKLNFDSESKEIQLNRDWSRITISEYIDGKIYKIPFTADVDWYLDQYFARNWYNKFLEIMQKDAKGDTQGRRGQMMEVVGIDLGDLGRASLSLNGNVTINGNMIFQDQELVRSTLNQTQNTHLEFDQKQHLNIQGKIGDRITVNMDQDSERDFQWENNLRIAYDGYEDDIIQKIEAGNISLSLPSTKYVTFSGKNQGLFGIKSISRLGPVNVTTIASIERTKKEQEEYKGGTQSNTQQIRDVDWLKNRYFFIY</sequence>
<evidence type="ECO:0000313" key="1">
    <source>
        <dbReference type="EMBL" id="SVC24510.1"/>
    </source>
</evidence>
<name>A0A382KJ75_9ZZZZ</name>